<dbReference type="AlphaFoldDB" id="A0A939LR54"/>
<dbReference type="EMBL" id="JAGEMK010000009">
    <property type="protein sequence ID" value="MBO1753006.1"/>
    <property type="molecule type" value="Genomic_DNA"/>
</dbReference>
<keyword evidence="1" id="KW-0812">Transmembrane</keyword>
<evidence type="ECO:0000256" key="1">
    <source>
        <dbReference type="SAM" id="Phobius"/>
    </source>
</evidence>
<keyword evidence="3" id="KW-1185">Reference proteome</keyword>
<evidence type="ECO:0008006" key="4">
    <source>
        <dbReference type="Google" id="ProtNLM"/>
    </source>
</evidence>
<evidence type="ECO:0000313" key="2">
    <source>
        <dbReference type="EMBL" id="MBO1753006.1"/>
    </source>
</evidence>
<organism evidence="2 3">
    <name type="scientific">Actinotalea soli</name>
    <dbReference type="NCBI Taxonomy" id="2819234"/>
    <lineage>
        <taxon>Bacteria</taxon>
        <taxon>Bacillati</taxon>
        <taxon>Actinomycetota</taxon>
        <taxon>Actinomycetes</taxon>
        <taxon>Micrococcales</taxon>
        <taxon>Cellulomonadaceae</taxon>
        <taxon>Actinotalea</taxon>
    </lineage>
</organism>
<keyword evidence="1" id="KW-1133">Transmembrane helix</keyword>
<dbReference type="Proteomes" id="UP000664209">
    <property type="component" value="Unassembled WGS sequence"/>
</dbReference>
<accession>A0A939LR54</accession>
<gene>
    <name evidence="2" type="ORF">J4G33_14430</name>
</gene>
<comment type="caution">
    <text evidence="2">The sequence shown here is derived from an EMBL/GenBank/DDBJ whole genome shotgun (WGS) entry which is preliminary data.</text>
</comment>
<name>A0A939LR54_9CELL</name>
<protein>
    <recommendedName>
        <fullName evidence="4">DUF3137 domain-containing protein</fullName>
    </recommendedName>
</protein>
<evidence type="ECO:0000313" key="3">
    <source>
        <dbReference type="Proteomes" id="UP000664209"/>
    </source>
</evidence>
<reference evidence="2" key="1">
    <citation type="submission" date="2021-03" db="EMBL/GenBank/DDBJ databases">
        <title>Actinotalea soli sp. nov., isolated from soil.</title>
        <authorList>
            <person name="Ping W."/>
            <person name="Zhang J."/>
        </authorList>
    </citation>
    <scope>NUCLEOTIDE SEQUENCE</scope>
    <source>
        <strain evidence="2">BY-33</strain>
    </source>
</reference>
<feature type="transmembrane region" description="Helical" evidence="1">
    <location>
        <begin position="80"/>
        <end position="101"/>
    </location>
</feature>
<keyword evidence="1" id="KW-0472">Membrane</keyword>
<feature type="transmembrane region" description="Helical" evidence="1">
    <location>
        <begin position="37"/>
        <end position="60"/>
    </location>
</feature>
<dbReference type="RefSeq" id="WP_208056690.1">
    <property type="nucleotide sequence ID" value="NZ_JAGEMK010000009.1"/>
</dbReference>
<proteinExistence type="predicted"/>
<sequence>MSQAPLETSSPWLAFLPGLQRRVRAGTLTRWGAVRELCVLLVLLLVLAGVFALFFYLVALVGVSVARDGAGEQLRPGDPVVLAVAAGLGGATILVTSLATGMHRRRTALHRARMRRWAEEHGWSYQPYSSLLSSRWGAPGTPLGTQAVDVLSRGTSRGEVASLTLGRGWGWGAGRSARHAVMVTGPRRFPTLSLTPMTSRDRLARSLGGQDIAVESFEANERWRVRCADLRFAHEVLHPRLLERLDRSAEPGLCFLVEERDIAVHAEGATDLARVESLADLVVDLAGLLPAYLDGDYPPFSPEVPRRERRAAPPGRRR</sequence>